<accession>A0ABP3U4I0</accession>
<evidence type="ECO:0008006" key="4">
    <source>
        <dbReference type="Google" id="ProtNLM"/>
    </source>
</evidence>
<evidence type="ECO:0000313" key="2">
    <source>
        <dbReference type="EMBL" id="GAA0723960.1"/>
    </source>
</evidence>
<gene>
    <name evidence="2" type="ORF">GCM10009430_27990</name>
</gene>
<keyword evidence="3" id="KW-1185">Reference proteome</keyword>
<evidence type="ECO:0000313" key="3">
    <source>
        <dbReference type="Proteomes" id="UP001501758"/>
    </source>
</evidence>
<feature type="region of interest" description="Disordered" evidence="1">
    <location>
        <begin position="568"/>
        <end position="587"/>
    </location>
</feature>
<sequence>MSTGHVVVDGAMCKCKFGTTPDTLVVLTQQKEYINDSGGSKKLIANTMDIGMPLKAKTFGQCKLQPSSSGYLPCVPAITQWQDFYDKVILSNQGQILTEKSKAMCAISGSPSVEFTWHGQTAAAGSSSVEQADEEVQSQLNPLVNVKKMVESLDNDLEVEEENWVRNEEERVVSVTTDLYIKSTDDLKTPRLNSKDQLLFESSKPFISGLKAIFGDDIKHPVLKEFKQNLEKGAIPPPSWEVDRSLSDNRGGYYTDKTIYLNENLVLKAEQDPEACWLLFRVMIEETGHYIDDLLRNEYDNIGGDAAGDEGTLFAADFVIYNQLLFKDFQFASFKIKGADGSIRDFEAKVLTSSPNKDKKGKDLVYVEDKSDDHGTITLKNGEQREVEFFKIEGGGAVHESITKQAAEIASKRLNCKIYFDEKLDKGVAWPDVPCGNENSVETCYGDMLYVMALNKTKTSRKWIDKNSIVYKSHFGEYQFWHSMAPPGDFTNQEVVDKIVEQAKEWYTKAQEVEKANKDKAKQLNLYHYYGLFHVGKILHMVQDSYSASHVHRDEKTGGILQIQSYTEQDEHKHGEPDKADPHGHSKPITRAIEASASILVLFGNGRSSDELEKYLRNTVYKFGVDKKGVNTANKKAGGSLEEFKPDPE</sequence>
<dbReference type="EMBL" id="BAAAGE010000002">
    <property type="protein sequence ID" value="GAA0723960.1"/>
    <property type="molecule type" value="Genomic_DNA"/>
</dbReference>
<evidence type="ECO:0000256" key="1">
    <source>
        <dbReference type="SAM" id="MobiDB-lite"/>
    </source>
</evidence>
<organism evidence="2 3">
    <name type="scientific">Aquimarina litoralis</name>
    <dbReference type="NCBI Taxonomy" id="584605"/>
    <lineage>
        <taxon>Bacteria</taxon>
        <taxon>Pseudomonadati</taxon>
        <taxon>Bacteroidota</taxon>
        <taxon>Flavobacteriia</taxon>
        <taxon>Flavobacteriales</taxon>
        <taxon>Flavobacteriaceae</taxon>
        <taxon>Aquimarina</taxon>
    </lineage>
</organism>
<comment type="caution">
    <text evidence="2">The sequence shown here is derived from an EMBL/GenBank/DDBJ whole genome shotgun (WGS) entry which is preliminary data.</text>
</comment>
<feature type="compositionally biased region" description="Basic and acidic residues" evidence="1">
    <location>
        <begin position="569"/>
        <end position="584"/>
    </location>
</feature>
<dbReference type="Pfam" id="PF14107">
    <property type="entry name" value="DUF4280"/>
    <property type="match status" value="1"/>
</dbReference>
<feature type="region of interest" description="Disordered" evidence="1">
    <location>
        <begin position="630"/>
        <end position="649"/>
    </location>
</feature>
<protein>
    <recommendedName>
        <fullName evidence="4">DUF4280 domain-containing protein</fullName>
    </recommendedName>
</protein>
<proteinExistence type="predicted"/>
<name>A0ABP3U4I0_9FLAO</name>
<dbReference type="RefSeq" id="WP_343912915.1">
    <property type="nucleotide sequence ID" value="NZ_BAAAGE010000002.1"/>
</dbReference>
<reference evidence="3" key="1">
    <citation type="journal article" date="2019" name="Int. J. Syst. Evol. Microbiol.">
        <title>The Global Catalogue of Microorganisms (GCM) 10K type strain sequencing project: providing services to taxonomists for standard genome sequencing and annotation.</title>
        <authorList>
            <consortium name="The Broad Institute Genomics Platform"/>
            <consortium name="The Broad Institute Genome Sequencing Center for Infectious Disease"/>
            <person name="Wu L."/>
            <person name="Ma J."/>
        </authorList>
    </citation>
    <scope>NUCLEOTIDE SEQUENCE [LARGE SCALE GENOMIC DNA]</scope>
    <source>
        <strain evidence="3">JCM 15974</strain>
    </source>
</reference>
<dbReference type="Proteomes" id="UP001501758">
    <property type="component" value="Unassembled WGS sequence"/>
</dbReference>
<dbReference type="InterPro" id="IPR025460">
    <property type="entry name" value="DUF4280"/>
</dbReference>